<name>A0ABU7CLH7_9TELE</name>
<proteinExistence type="predicted"/>
<reference evidence="1 2" key="1">
    <citation type="submission" date="2021-06" db="EMBL/GenBank/DDBJ databases">
        <authorList>
            <person name="Palmer J.M."/>
        </authorList>
    </citation>
    <scope>NUCLEOTIDE SEQUENCE [LARGE SCALE GENOMIC DNA]</scope>
    <source>
        <strain evidence="1 2">CL_MEX2019</strain>
        <tissue evidence="1">Muscle</tissue>
    </source>
</reference>
<protein>
    <submittedName>
        <fullName evidence="1">Uncharacterized protein</fullName>
    </submittedName>
</protein>
<evidence type="ECO:0000313" key="1">
    <source>
        <dbReference type="EMBL" id="MED6263678.1"/>
    </source>
</evidence>
<evidence type="ECO:0000313" key="2">
    <source>
        <dbReference type="Proteomes" id="UP001352852"/>
    </source>
</evidence>
<sequence length="118" mass="13207">MKGCHMSGYAASRCMLEFTSVCFEKRSVKGDNLVLSRGSAEKLQVISDSFFCFKESPASVSCLNTKMEMATFCSSLFASCICFLSHDKLSMFSFLFFFTSSSFLFHSEVCPRETGKQD</sequence>
<accession>A0ABU7CLH7</accession>
<gene>
    <name evidence="1" type="ORF">CHARACLAT_006864</name>
</gene>
<organism evidence="1 2">
    <name type="scientific">Characodon lateralis</name>
    <dbReference type="NCBI Taxonomy" id="208331"/>
    <lineage>
        <taxon>Eukaryota</taxon>
        <taxon>Metazoa</taxon>
        <taxon>Chordata</taxon>
        <taxon>Craniata</taxon>
        <taxon>Vertebrata</taxon>
        <taxon>Euteleostomi</taxon>
        <taxon>Actinopterygii</taxon>
        <taxon>Neopterygii</taxon>
        <taxon>Teleostei</taxon>
        <taxon>Neoteleostei</taxon>
        <taxon>Acanthomorphata</taxon>
        <taxon>Ovalentaria</taxon>
        <taxon>Atherinomorphae</taxon>
        <taxon>Cyprinodontiformes</taxon>
        <taxon>Goodeidae</taxon>
        <taxon>Characodon</taxon>
    </lineage>
</organism>
<comment type="caution">
    <text evidence="1">The sequence shown here is derived from an EMBL/GenBank/DDBJ whole genome shotgun (WGS) entry which is preliminary data.</text>
</comment>
<dbReference type="EMBL" id="JAHUTJ010000363">
    <property type="protein sequence ID" value="MED6263678.1"/>
    <property type="molecule type" value="Genomic_DNA"/>
</dbReference>
<dbReference type="Proteomes" id="UP001352852">
    <property type="component" value="Unassembled WGS sequence"/>
</dbReference>
<keyword evidence="2" id="KW-1185">Reference proteome</keyword>